<comment type="caution">
    <text evidence="2">The sequence shown here is derived from an EMBL/GenBank/DDBJ whole genome shotgun (WGS) entry which is preliminary data.</text>
</comment>
<accession>A0AAV1SI99</accession>
<name>A0AAV1SI99_9ROSI</name>
<feature type="transmembrane region" description="Helical" evidence="1">
    <location>
        <begin position="45"/>
        <end position="63"/>
    </location>
</feature>
<keyword evidence="1" id="KW-0812">Transmembrane</keyword>
<keyword evidence="1" id="KW-0472">Membrane</keyword>
<protein>
    <submittedName>
        <fullName evidence="2">Uncharacterized protein</fullName>
    </submittedName>
</protein>
<dbReference type="AlphaFoldDB" id="A0AAV1SI99"/>
<reference evidence="2 3" key="1">
    <citation type="submission" date="2024-01" db="EMBL/GenBank/DDBJ databases">
        <authorList>
            <person name="Waweru B."/>
        </authorList>
    </citation>
    <scope>NUCLEOTIDE SEQUENCE [LARGE SCALE GENOMIC DNA]</scope>
</reference>
<gene>
    <name evidence="2" type="ORF">DCAF_LOCUS22842</name>
</gene>
<evidence type="ECO:0000313" key="2">
    <source>
        <dbReference type="EMBL" id="CAK7350116.1"/>
    </source>
</evidence>
<keyword evidence="3" id="KW-1185">Reference proteome</keyword>
<dbReference type="Proteomes" id="UP001314170">
    <property type="component" value="Unassembled WGS sequence"/>
</dbReference>
<sequence>MYDYTSVSNKDASKEIDLEAGNGETLYPCLSLGENQLRWRLIRKVYGILVARLVLTTIISRRYGSLYSHDRSPRGGFGFKHPVNPIILGLFTVSSSLLVGASRANIEGRKIVLRGINSTSTRGLLSNSRTLSGLLRRARTLASLDQFSSLALIILILTSFIRVGCLIFVK</sequence>
<organism evidence="2 3">
    <name type="scientific">Dovyalis caffra</name>
    <dbReference type="NCBI Taxonomy" id="77055"/>
    <lineage>
        <taxon>Eukaryota</taxon>
        <taxon>Viridiplantae</taxon>
        <taxon>Streptophyta</taxon>
        <taxon>Embryophyta</taxon>
        <taxon>Tracheophyta</taxon>
        <taxon>Spermatophyta</taxon>
        <taxon>Magnoliopsida</taxon>
        <taxon>eudicotyledons</taxon>
        <taxon>Gunneridae</taxon>
        <taxon>Pentapetalae</taxon>
        <taxon>rosids</taxon>
        <taxon>fabids</taxon>
        <taxon>Malpighiales</taxon>
        <taxon>Salicaceae</taxon>
        <taxon>Flacourtieae</taxon>
        <taxon>Dovyalis</taxon>
    </lineage>
</organism>
<keyword evidence="1" id="KW-1133">Transmembrane helix</keyword>
<proteinExistence type="predicted"/>
<dbReference type="EMBL" id="CAWUPB010001184">
    <property type="protein sequence ID" value="CAK7350116.1"/>
    <property type="molecule type" value="Genomic_DNA"/>
</dbReference>
<evidence type="ECO:0000313" key="3">
    <source>
        <dbReference type="Proteomes" id="UP001314170"/>
    </source>
</evidence>
<feature type="transmembrane region" description="Helical" evidence="1">
    <location>
        <begin position="147"/>
        <end position="169"/>
    </location>
</feature>
<evidence type="ECO:0000256" key="1">
    <source>
        <dbReference type="SAM" id="Phobius"/>
    </source>
</evidence>
<feature type="transmembrane region" description="Helical" evidence="1">
    <location>
        <begin position="83"/>
        <end position="101"/>
    </location>
</feature>